<organism evidence="2 3">
    <name type="scientific">Thermobifida halotolerans</name>
    <dbReference type="NCBI Taxonomy" id="483545"/>
    <lineage>
        <taxon>Bacteria</taxon>
        <taxon>Bacillati</taxon>
        <taxon>Actinomycetota</taxon>
        <taxon>Actinomycetes</taxon>
        <taxon>Streptosporangiales</taxon>
        <taxon>Nocardiopsidaceae</taxon>
        <taxon>Thermobifida</taxon>
    </lineage>
</organism>
<dbReference type="AlphaFoldDB" id="A0A399G395"/>
<gene>
    <name evidence="2" type="ORF">NI17_004620</name>
</gene>
<dbReference type="SUPFAM" id="SSF51430">
    <property type="entry name" value="NAD(P)-linked oxidoreductase"/>
    <property type="match status" value="1"/>
</dbReference>
<dbReference type="InterPro" id="IPR036812">
    <property type="entry name" value="NAD(P)_OxRdtase_dom_sf"/>
</dbReference>
<dbReference type="Proteomes" id="UP000265719">
    <property type="component" value="Chromosome"/>
</dbReference>
<sequence length="327" mass="35464">MRYTTIGSGDRARRVSAVCLGAMKLGSQVGEEESFAILDRFVERGGTFVDTANNYQFWVEGFVGDESETLLGRWRAARGVTDEILVATKFGARPRTPGRGLEDAEGLSAAAVRAAVEGSRKRLGMDRLDLVYPHIEDRSVPLEETLGVLAELAEEGQVGLLGASNHRAWRLERARALSDARGWPRYEVAQLRYSYLQPRFDIPLPEAGHVHATADHLDHIAQENRDGRPLALVAYTSLLHGAYVRADRELSRPYGHPGTEARMAAVREVAADSGATANQVVLSWLMGGDPAVIPLVGVSTVAQLDEALDAVDVELTADQRALLDAAG</sequence>
<dbReference type="OrthoDB" id="9768793at2"/>
<name>A0A399G395_9ACTN</name>
<dbReference type="PANTHER" id="PTHR43364">
    <property type="entry name" value="NADH-SPECIFIC METHYLGLYOXAL REDUCTASE-RELATED"/>
    <property type="match status" value="1"/>
</dbReference>
<feature type="domain" description="NADP-dependent oxidoreductase" evidence="1">
    <location>
        <begin position="18"/>
        <end position="326"/>
    </location>
</feature>
<evidence type="ECO:0000313" key="2">
    <source>
        <dbReference type="EMBL" id="UOE20514.1"/>
    </source>
</evidence>
<dbReference type="Gene3D" id="3.20.20.100">
    <property type="entry name" value="NADP-dependent oxidoreductase domain"/>
    <property type="match status" value="1"/>
</dbReference>
<protein>
    <submittedName>
        <fullName evidence="2">Aldo/keto reductase</fullName>
    </submittedName>
</protein>
<accession>A0A399G395</accession>
<dbReference type="EMBL" id="CP063196">
    <property type="protein sequence ID" value="UOE20514.1"/>
    <property type="molecule type" value="Genomic_DNA"/>
</dbReference>
<dbReference type="PANTHER" id="PTHR43364:SF6">
    <property type="entry name" value="OXIDOREDUCTASE-RELATED"/>
    <property type="match status" value="1"/>
</dbReference>
<dbReference type="KEGG" id="thao:NI17_004620"/>
<dbReference type="RefSeq" id="WP_068692960.1">
    <property type="nucleotide sequence ID" value="NZ_CP063196.1"/>
</dbReference>
<keyword evidence="3" id="KW-1185">Reference proteome</keyword>
<dbReference type="Pfam" id="PF00248">
    <property type="entry name" value="Aldo_ket_red"/>
    <property type="match status" value="1"/>
</dbReference>
<reference evidence="2" key="1">
    <citation type="submission" date="2020-10" db="EMBL/GenBank/DDBJ databases">
        <title>De novo genome project of the cellulose decomposer Thermobifida halotolerans type strain.</title>
        <authorList>
            <person name="Nagy I."/>
            <person name="Horvath B."/>
            <person name="Kukolya J."/>
            <person name="Nagy I."/>
            <person name="Orsini M."/>
        </authorList>
    </citation>
    <scope>NUCLEOTIDE SEQUENCE</scope>
    <source>
        <strain evidence="2">DSM 44931</strain>
    </source>
</reference>
<evidence type="ECO:0000313" key="3">
    <source>
        <dbReference type="Proteomes" id="UP000265719"/>
    </source>
</evidence>
<dbReference type="GO" id="GO:0005829">
    <property type="term" value="C:cytosol"/>
    <property type="evidence" value="ECO:0007669"/>
    <property type="project" value="TreeGrafter"/>
</dbReference>
<dbReference type="InterPro" id="IPR023210">
    <property type="entry name" value="NADP_OxRdtase_dom"/>
</dbReference>
<dbReference type="InterPro" id="IPR050523">
    <property type="entry name" value="AKR_Detox_Biosynth"/>
</dbReference>
<proteinExistence type="predicted"/>
<evidence type="ECO:0000259" key="1">
    <source>
        <dbReference type="Pfam" id="PF00248"/>
    </source>
</evidence>